<dbReference type="InterPro" id="IPR003814">
    <property type="entry name" value="FmdEsu_dom"/>
</dbReference>
<gene>
    <name evidence="6" type="ORF">ENO04_02405</name>
</gene>
<sequence>MVSRELIEKARELHGHVCPFLVLGLRASEIAMSKLGVSRAGVSESIEEEIVVIVEANNCMSDGVQVATGCTLGNNSLIYMDTGKNAITIFKRGSRKGIRVYIDAERIRQRYFDPRATELFRKVVVERRGNPDEIEELDRLWEETGMRMASIPEEEFVVQEVEITEKLERAPIFESVRCSGCGELVMAPKAVYIDGKPFCASCAGRDVPAVVGRGIVTVFRTPFKVIKQIS</sequence>
<evidence type="ECO:0000256" key="2">
    <source>
        <dbReference type="ARBA" id="ARBA00022771"/>
    </source>
</evidence>
<dbReference type="Pfam" id="PF02663">
    <property type="entry name" value="FmdE"/>
    <property type="match status" value="1"/>
</dbReference>
<dbReference type="PANTHER" id="PTHR39418:SF1">
    <property type="entry name" value="DEHYDROGENASE"/>
    <property type="match status" value="1"/>
</dbReference>
<dbReference type="PANTHER" id="PTHR39418">
    <property type="entry name" value="DEHYDROGENASE-RELATED"/>
    <property type="match status" value="1"/>
</dbReference>
<dbReference type="InterPro" id="IPR000962">
    <property type="entry name" value="Znf_DskA_TraR"/>
</dbReference>
<dbReference type="Pfam" id="PF01258">
    <property type="entry name" value="zf-dskA_traR"/>
    <property type="match status" value="1"/>
</dbReference>
<organism evidence="6">
    <name type="scientific">Fervidicoccus fontis</name>
    <dbReference type="NCBI Taxonomy" id="683846"/>
    <lineage>
        <taxon>Archaea</taxon>
        <taxon>Thermoproteota</taxon>
        <taxon>Thermoprotei</taxon>
        <taxon>Fervidicoccales</taxon>
        <taxon>Fervidicoccaceae</taxon>
        <taxon>Fervidicoccus</taxon>
    </lineage>
</organism>
<dbReference type="InterPro" id="IPR053194">
    <property type="entry name" value="tRNA_methyltr_O"/>
</dbReference>
<dbReference type="InterPro" id="IPR026328">
    <property type="entry name" value="FmdE"/>
</dbReference>
<name>A0A7C1I1G4_9CREN</name>
<dbReference type="SUPFAM" id="SSF143555">
    <property type="entry name" value="FwdE-like"/>
    <property type="match status" value="1"/>
</dbReference>
<evidence type="ECO:0000259" key="5">
    <source>
        <dbReference type="Pfam" id="PF02663"/>
    </source>
</evidence>
<dbReference type="PIRSF" id="PIRSF006578">
    <property type="entry name" value="FwdE"/>
    <property type="match status" value="1"/>
</dbReference>
<evidence type="ECO:0000256" key="1">
    <source>
        <dbReference type="ARBA" id="ARBA00022723"/>
    </source>
</evidence>
<dbReference type="GO" id="GO:0008270">
    <property type="term" value="F:zinc ion binding"/>
    <property type="evidence" value="ECO:0007669"/>
    <property type="project" value="UniProtKB-KW"/>
</dbReference>
<accession>A0A7C1I1G4</accession>
<dbReference type="AlphaFoldDB" id="A0A7C1I1G4"/>
<comment type="caution">
    <text evidence="6">The sequence shown here is derived from an EMBL/GenBank/DDBJ whole genome shotgun (WGS) entry which is preliminary data.</text>
</comment>
<proteinExistence type="predicted"/>
<keyword evidence="1" id="KW-0479">Metal-binding</keyword>
<evidence type="ECO:0000313" key="6">
    <source>
        <dbReference type="EMBL" id="HDS10464.1"/>
    </source>
</evidence>
<dbReference type="EMBL" id="DSDY01000080">
    <property type="protein sequence ID" value="HDS10464.1"/>
    <property type="molecule type" value="Genomic_DNA"/>
</dbReference>
<feature type="domain" description="Zinc finger DksA/TraR C4-type" evidence="4">
    <location>
        <begin position="172"/>
        <end position="205"/>
    </location>
</feature>
<keyword evidence="2" id="KW-0863">Zinc-finger</keyword>
<dbReference type="Gene3D" id="3.30.1330.130">
    <property type="match status" value="1"/>
</dbReference>
<evidence type="ECO:0000256" key="3">
    <source>
        <dbReference type="ARBA" id="ARBA00022833"/>
    </source>
</evidence>
<keyword evidence="3" id="KW-0862">Zinc</keyword>
<evidence type="ECO:0000259" key="4">
    <source>
        <dbReference type="Pfam" id="PF01258"/>
    </source>
</evidence>
<feature type="domain" description="Formylmethanofuran dehydrogenase subunit E" evidence="5">
    <location>
        <begin position="14"/>
        <end position="156"/>
    </location>
</feature>
<reference evidence="6" key="1">
    <citation type="journal article" date="2020" name="mSystems">
        <title>Genome- and Community-Level Interaction Insights into Carbon Utilization and Element Cycling Functions of Hydrothermarchaeota in Hydrothermal Sediment.</title>
        <authorList>
            <person name="Zhou Z."/>
            <person name="Liu Y."/>
            <person name="Xu W."/>
            <person name="Pan J."/>
            <person name="Luo Z.H."/>
            <person name="Li M."/>
        </authorList>
    </citation>
    <scope>NUCLEOTIDE SEQUENCE [LARGE SCALE GENOMIC DNA]</scope>
    <source>
        <strain evidence="6">SpSt-123</strain>
    </source>
</reference>
<protein>
    <submittedName>
        <fullName evidence="6">Formylmethanofuran dehydrogenase</fullName>
    </submittedName>
</protein>